<evidence type="ECO:0000313" key="3">
    <source>
        <dbReference type="Proteomes" id="UP000002640"/>
    </source>
</evidence>
<organism evidence="2 3">
    <name type="scientific">Phytophthora sojae (strain P6497)</name>
    <name type="common">Soybean stem and root rot agent</name>
    <name type="synonym">Phytophthora megasperma f. sp. glycines</name>
    <dbReference type="NCBI Taxonomy" id="1094619"/>
    <lineage>
        <taxon>Eukaryota</taxon>
        <taxon>Sar</taxon>
        <taxon>Stramenopiles</taxon>
        <taxon>Oomycota</taxon>
        <taxon>Peronosporomycetes</taxon>
        <taxon>Peronosporales</taxon>
        <taxon>Peronosporaceae</taxon>
        <taxon>Phytophthora</taxon>
    </lineage>
</organism>
<feature type="region of interest" description="Disordered" evidence="1">
    <location>
        <begin position="64"/>
        <end position="111"/>
    </location>
</feature>
<name>G4YNE6_PHYSP</name>
<protein>
    <recommendedName>
        <fullName evidence="4">PH domain-containing protein</fullName>
    </recommendedName>
</protein>
<sequence length="111" mass="12405">MNTSKPFSLVIYSESNRILRVSVGAFTDIKEWDIALARATRKGPCFGNSDEENDAREVTILDRDEASCLQNNNKPSDGKLCLLPEEEVATADDPDHDEDHHCQPTGNRPNF</sequence>
<keyword evidence="3" id="KW-1185">Reference proteome</keyword>
<feature type="compositionally biased region" description="Acidic residues" evidence="1">
    <location>
        <begin position="84"/>
        <end position="96"/>
    </location>
</feature>
<dbReference type="EMBL" id="JH159151">
    <property type="protein sequence ID" value="EGZ30239.1"/>
    <property type="molecule type" value="Genomic_DNA"/>
</dbReference>
<gene>
    <name evidence="2" type="ORF">PHYSODRAFT_295083</name>
</gene>
<dbReference type="AlphaFoldDB" id="G4YNE6"/>
<reference evidence="2 3" key="1">
    <citation type="journal article" date="2006" name="Science">
        <title>Phytophthora genome sequences uncover evolutionary origins and mechanisms of pathogenesis.</title>
        <authorList>
            <person name="Tyler B.M."/>
            <person name="Tripathy S."/>
            <person name="Zhang X."/>
            <person name="Dehal P."/>
            <person name="Jiang R.H."/>
            <person name="Aerts A."/>
            <person name="Arredondo F.D."/>
            <person name="Baxter L."/>
            <person name="Bensasson D."/>
            <person name="Beynon J.L."/>
            <person name="Chapman J."/>
            <person name="Damasceno C.M."/>
            <person name="Dorrance A.E."/>
            <person name="Dou D."/>
            <person name="Dickerman A.W."/>
            <person name="Dubchak I.L."/>
            <person name="Garbelotto M."/>
            <person name="Gijzen M."/>
            <person name="Gordon S.G."/>
            <person name="Govers F."/>
            <person name="Grunwald N.J."/>
            <person name="Huang W."/>
            <person name="Ivors K.L."/>
            <person name="Jones R.W."/>
            <person name="Kamoun S."/>
            <person name="Krampis K."/>
            <person name="Lamour K.H."/>
            <person name="Lee M.K."/>
            <person name="McDonald W.H."/>
            <person name="Medina M."/>
            <person name="Meijer H.J."/>
            <person name="Nordberg E.K."/>
            <person name="Maclean D.J."/>
            <person name="Ospina-Giraldo M.D."/>
            <person name="Morris P.F."/>
            <person name="Phuntumart V."/>
            <person name="Putnam N.H."/>
            <person name="Rash S."/>
            <person name="Rose J.K."/>
            <person name="Sakihama Y."/>
            <person name="Salamov A.A."/>
            <person name="Savidor A."/>
            <person name="Scheuring C.F."/>
            <person name="Smith B.M."/>
            <person name="Sobral B.W."/>
            <person name="Terry A."/>
            <person name="Torto-Alalibo T.A."/>
            <person name="Win J."/>
            <person name="Xu Z."/>
            <person name="Zhang H."/>
            <person name="Grigoriev I.V."/>
            <person name="Rokhsar D.S."/>
            <person name="Boore J.L."/>
        </authorList>
    </citation>
    <scope>NUCLEOTIDE SEQUENCE [LARGE SCALE GENOMIC DNA]</scope>
    <source>
        <strain evidence="2 3">P6497</strain>
    </source>
</reference>
<dbReference type="RefSeq" id="XP_009517514.1">
    <property type="nucleotide sequence ID" value="XM_009519219.1"/>
</dbReference>
<accession>G4YNE6</accession>
<dbReference type="Proteomes" id="UP000002640">
    <property type="component" value="Unassembled WGS sequence"/>
</dbReference>
<evidence type="ECO:0008006" key="4">
    <source>
        <dbReference type="Google" id="ProtNLM"/>
    </source>
</evidence>
<dbReference type="InParanoid" id="G4YNE6"/>
<evidence type="ECO:0000256" key="1">
    <source>
        <dbReference type="SAM" id="MobiDB-lite"/>
    </source>
</evidence>
<evidence type="ECO:0000313" key="2">
    <source>
        <dbReference type="EMBL" id="EGZ30239.1"/>
    </source>
</evidence>
<dbReference type="KEGG" id="psoj:PHYSODRAFT_295083"/>
<proteinExistence type="predicted"/>
<dbReference type="GeneID" id="20641203"/>